<gene>
    <name evidence="1" type="ORF">HCR03_01530</name>
</gene>
<evidence type="ECO:0000313" key="1">
    <source>
        <dbReference type="EMBL" id="QNK41029.1"/>
    </source>
</evidence>
<organism evidence="1 2">
    <name type="scientific">Caproicibacter fermentans</name>
    <dbReference type="NCBI Taxonomy" id="2576756"/>
    <lineage>
        <taxon>Bacteria</taxon>
        <taxon>Bacillati</taxon>
        <taxon>Bacillota</taxon>
        <taxon>Clostridia</taxon>
        <taxon>Eubacteriales</taxon>
        <taxon>Acutalibacteraceae</taxon>
        <taxon>Caproicibacter</taxon>
    </lineage>
</organism>
<dbReference type="KEGG" id="cfem:HCR03_01530"/>
<dbReference type="PANTHER" id="PTHR39450:SF1">
    <property type="entry name" value="DUF1667 DOMAIN-CONTAINING PROTEIN"/>
    <property type="match status" value="1"/>
</dbReference>
<dbReference type="SUPFAM" id="SSF160148">
    <property type="entry name" value="CPE0013-like"/>
    <property type="match status" value="1"/>
</dbReference>
<dbReference type="Gene3D" id="3.10.530.10">
    <property type="entry name" value="CPE0013-like"/>
    <property type="match status" value="1"/>
</dbReference>
<dbReference type="Proteomes" id="UP000515909">
    <property type="component" value="Chromosome"/>
</dbReference>
<dbReference type="RefSeq" id="WP_187036373.1">
    <property type="nucleotide sequence ID" value="NZ_CP060286.1"/>
</dbReference>
<sequence length="120" mass="12822">MLKKFVCIICPNGCEISAELEEGRIISVQGAGCSRGQEYVRQELINPVRNIASSVLLEGGALPLASVRLSNPVPKSRIFDVMDEIKKAKLTAPVSIGQTVIHNVLGLGSDVIVTKNISAH</sequence>
<dbReference type="InterPro" id="IPR012460">
    <property type="entry name" value="DUF1667"/>
</dbReference>
<dbReference type="PANTHER" id="PTHR39450">
    <property type="entry name" value="MOLYBDOPTERIN OXIDOREDUCTASE, 4FE-4S CLUSTER-BINDING SUBUNIT"/>
    <property type="match status" value="1"/>
</dbReference>
<proteinExistence type="predicted"/>
<evidence type="ECO:0000313" key="2">
    <source>
        <dbReference type="Proteomes" id="UP000515909"/>
    </source>
</evidence>
<accession>A0A7G8TBN8</accession>
<dbReference type="EMBL" id="CP060286">
    <property type="protein sequence ID" value="QNK41029.1"/>
    <property type="molecule type" value="Genomic_DNA"/>
</dbReference>
<dbReference type="AlphaFoldDB" id="A0A7G8TBN8"/>
<protein>
    <submittedName>
        <fullName evidence="1">DUF1667 domain-containing protein</fullName>
    </submittedName>
</protein>
<dbReference type="InterPro" id="IPR036593">
    <property type="entry name" value="CPE0013-like_sf"/>
</dbReference>
<reference evidence="1 2" key="1">
    <citation type="submission" date="2020-08" db="EMBL/GenBank/DDBJ databases">
        <title>The isolate Caproiciproducens sp. 7D4C2 produces n-caproate at mildly acidic conditions from hexoses: genome and rBOX comparison with related strains and chain-elongating bacteria.</title>
        <authorList>
            <person name="Esquivel-Elizondo S."/>
            <person name="Bagci C."/>
            <person name="Temovska M."/>
            <person name="Jeon B.S."/>
            <person name="Bessarab I."/>
            <person name="Williams R.B.H."/>
            <person name="Huson D.H."/>
            <person name="Angenent L.T."/>
        </authorList>
    </citation>
    <scope>NUCLEOTIDE SEQUENCE [LARGE SCALE GENOMIC DNA]</scope>
    <source>
        <strain evidence="1 2">7D4C2</strain>
    </source>
</reference>
<name>A0A7G8TBN8_9FIRM</name>
<dbReference type="Pfam" id="PF07892">
    <property type="entry name" value="DUF1667"/>
    <property type="match status" value="1"/>
</dbReference>